<dbReference type="EC" id="1.1.1.69" evidence="8"/>
<reference evidence="7 9" key="1">
    <citation type="submission" date="2017-03" db="EMBL/GenBank/DDBJ databases">
        <title>The whole genome sequencing and assembly of Lysinibacillus sphaericus DSM 28T strain.</title>
        <authorList>
            <person name="Lee Y.-J."/>
            <person name="Yi H."/>
            <person name="Bahn Y.-S."/>
            <person name="Kim J.F."/>
            <person name="Lee D.-W."/>
        </authorList>
    </citation>
    <scope>NUCLEOTIDE SEQUENCE [LARGE SCALE GENOMIC DNA]</scope>
    <source>
        <strain evidence="7 9">DSM 28</strain>
    </source>
</reference>
<feature type="domain" description="Glucose-methanol-choline oxidoreductase C-terminal" evidence="6">
    <location>
        <begin position="428"/>
        <end position="552"/>
    </location>
</feature>
<evidence type="ECO:0000259" key="5">
    <source>
        <dbReference type="Pfam" id="PF00732"/>
    </source>
</evidence>
<evidence type="ECO:0000256" key="1">
    <source>
        <dbReference type="ARBA" id="ARBA00010790"/>
    </source>
</evidence>
<dbReference type="EMBL" id="CP019980">
    <property type="protein sequence ID" value="AVK98781.1"/>
    <property type="molecule type" value="Genomic_DNA"/>
</dbReference>
<evidence type="ECO:0000313" key="8">
    <source>
        <dbReference type="EMBL" id="SUV15212.1"/>
    </source>
</evidence>
<proteinExistence type="inferred from homology"/>
<dbReference type="EC" id="1.1.99.3" evidence="8"/>
<name>A0A2S0K5Z1_LYSSH</name>
<evidence type="ECO:0000259" key="6">
    <source>
        <dbReference type="Pfam" id="PF05199"/>
    </source>
</evidence>
<evidence type="ECO:0000256" key="2">
    <source>
        <dbReference type="ARBA" id="ARBA00022630"/>
    </source>
</evidence>
<dbReference type="EMBL" id="UFSZ01000001">
    <property type="protein sequence ID" value="SUV15212.1"/>
    <property type="molecule type" value="Genomic_DNA"/>
</dbReference>
<evidence type="ECO:0000313" key="9">
    <source>
        <dbReference type="Proteomes" id="UP000238825"/>
    </source>
</evidence>
<dbReference type="InterPro" id="IPR036188">
    <property type="entry name" value="FAD/NAD-bd_sf"/>
</dbReference>
<dbReference type="Pfam" id="PF00732">
    <property type="entry name" value="GMC_oxred_N"/>
    <property type="match status" value="1"/>
</dbReference>
<keyword evidence="3" id="KW-0274">FAD</keyword>
<dbReference type="InterPro" id="IPR007867">
    <property type="entry name" value="GMC_OxRtase_C"/>
</dbReference>
<dbReference type="SUPFAM" id="SSF51905">
    <property type="entry name" value="FAD/NAD(P)-binding domain"/>
    <property type="match status" value="1"/>
</dbReference>
<sequence length="570" mass="62807">MATTLPSVDVVTVGVGWTGGIVAAECSKAGLKVVGLERGQKRGTEDFLSIHDEYRYAIRYDLMQNLSKETVTFRNNRKMQALPMRQLGSFLLGEGLGGAGTHWNGMTFRFLPYDFQIKTMTDERYGANKLGPDYLLQDWALNYDQLEPYFDKFEKTLGISGDDKNPFAGKRSSAYPTPPMKMTPMLQQFEKATKNLKLSPYMVPSANISEVYKNPDGETINACQYCGFCERFGCEYGAKSSAEITVVPTALKTGNFDLRFNSNVVEILKQGNKATGVRYIDTVSGEEFIQPANIVVLTSYVFNNAKLLMVSNIGQPYDPTTGKGTLGRNYCYQILPGASGFFDEQYNTFMGAGSLGMSIDDYNGDNFDHSELDFIHGGNIALTQTGTRPISSNPTPPDTPTWGPEFKKQSIHYYTRSFGIGAQGASMPHKENYLSLDSNYKDAYGLPLVQLTYNFTDQDRALHKFISARAADIMKEMGAKTIVPNAEITDYNIVPYQTTHNTGGTVMSSTPDKGVVNNYLQHWDVENIFAISAGSFAHNSGYNPTGTLGALAYRCAEGVVKYSKSGGSLV</sequence>
<comment type="similarity">
    <text evidence="1">Belongs to the GMC oxidoreductase family.</text>
</comment>
<dbReference type="GO" id="GO:0008874">
    <property type="term" value="F:gluconate 5-dehydrogenase activity"/>
    <property type="evidence" value="ECO:0007669"/>
    <property type="project" value="UniProtKB-EC"/>
</dbReference>
<reference evidence="8 10" key="2">
    <citation type="submission" date="2018-06" db="EMBL/GenBank/DDBJ databases">
        <authorList>
            <consortium name="Pathogen Informatics"/>
            <person name="Doyle S."/>
        </authorList>
    </citation>
    <scope>NUCLEOTIDE SEQUENCE [LARGE SCALE GENOMIC DNA]</scope>
    <source>
        <strain evidence="8 10">NCTC10338</strain>
    </source>
</reference>
<accession>A0A2S0K5Z1</accession>
<dbReference type="GO" id="GO:0033717">
    <property type="term" value="F:gluconate 2-dehydrogenase (acceptor) activity"/>
    <property type="evidence" value="ECO:0007669"/>
    <property type="project" value="UniProtKB-EC"/>
</dbReference>
<dbReference type="PANTHER" id="PTHR46056:SF12">
    <property type="entry name" value="LONG-CHAIN-ALCOHOL OXIDASE"/>
    <property type="match status" value="1"/>
</dbReference>
<feature type="domain" description="Glucose-methanol-choline oxidoreductase N-terminal" evidence="5">
    <location>
        <begin position="220"/>
        <end position="324"/>
    </location>
</feature>
<dbReference type="GeneID" id="48278876"/>
<dbReference type="SUPFAM" id="SSF54373">
    <property type="entry name" value="FAD-linked reductases, C-terminal domain"/>
    <property type="match status" value="1"/>
</dbReference>
<evidence type="ECO:0000256" key="3">
    <source>
        <dbReference type="ARBA" id="ARBA00022827"/>
    </source>
</evidence>
<gene>
    <name evidence="7" type="ORF">LS41612_21980</name>
    <name evidence="8" type="ORF">NCTC10338_00248</name>
</gene>
<keyword evidence="2" id="KW-0285">Flavoprotein</keyword>
<dbReference type="InterPro" id="IPR000172">
    <property type="entry name" value="GMC_OxRdtase_N"/>
</dbReference>
<dbReference type="Gene3D" id="3.50.50.60">
    <property type="entry name" value="FAD/NAD(P)-binding domain"/>
    <property type="match status" value="2"/>
</dbReference>
<evidence type="ECO:0000256" key="4">
    <source>
        <dbReference type="ARBA" id="ARBA00023002"/>
    </source>
</evidence>
<dbReference type="Pfam" id="PF05199">
    <property type="entry name" value="GMC_oxred_C"/>
    <property type="match status" value="1"/>
</dbReference>
<evidence type="ECO:0000313" key="10">
    <source>
        <dbReference type="Proteomes" id="UP000255295"/>
    </source>
</evidence>
<evidence type="ECO:0000313" key="7">
    <source>
        <dbReference type="EMBL" id="AVK98781.1"/>
    </source>
</evidence>
<dbReference type="PANTHER" id="PTHR46056">
    <property type="entry name" value="LONG-CHAIN-ALCOHOL OXIDASE"/>
    <property type="match status" value="1"/>
</dbReference>
<keyword evidence="4 8" id="KW-0560">Oxidoreductase</keyword>
<organism evidence="7 9">
    <name type="scientific">Lysinibacillus sphaericus</name>
    <name type="common">Bacillus sphaericus</name>
    <dbReference type="NCBI Taxonomy" id="1421"/>
    <lineage>
        <taxon>Bacteria</taxon>
        <taxon>Bacillati</taxon>
        <taxon>Bacillota</taxon>
        <taxon>Bacilli</taxon>
        <taxon>Bacillales</taxon>
        <taxon>Bacillaceae</taxon>
        <taxon>Lysinibacillus</taxon>
    </lineage>
</organism>
<dbReference type="Proteomes" id="UP000238825">
    <property type="component" value="Chromosome"/>
</dbReference>
<protein>
    <submittedName>
        <fullName evidence="7">GMC family oxidoreductase</fullName>
    </submittedName>
    <submittedName>
        <fullName evidence="8">Glucose-methanol-choline (GMC) oxidoreductase</fullName>
        <ecNumber evidence="8">1.1.1.69</ecNumber>
        <ecNumber evidence="8">1.1.99.3</ecNumber>
    </submittedName>
</protein>
<dbReference type="RefSeq" id="WP_024360771.1">
    <property type="nucleotide sequence ID" value="NZ_BJNS01000019.1"/>
</dbReference>
<dbReference type="Proteomes" id="UP000255295">
    <property type="component" value="Unassembled WGS sequence"/>
</dbReference>
<dbReference type="AlphaFoldDB" id="A0A2S0K5Z1"/>
<dbReference type="GO" id="GO:0050660">
    <property type="term" value="F:flavin adenine dinucleotide binding"/>
    <property type="evidence" value="ECO:0007669"/>
    <property type="project" value="InterPro"/>
</dbReference>